<name>X1M3R5_9ZZZZ</name>
<sequence length="297" mass="33626">ETVMLKDSHFPLEFIQNAEDEQSCKIGFHLYDSGLIIYNNGKPFRIEKERNDIKGFCSIGVSQKYKKGIGFLGLGAKTIFTITKRPWVVSGKYNFTVQDMLYPSPRKDLPPFSSDVINKIDEFPNRGAIFYSPLLPDNNGKCEASRISEILNGLDQSVIMFLDSIDTVEVEDFRDSGTSVTFSRRDVELYAEDDVDEIGAYICKRIRISTKKSDNQDGNEKNNSEWIVGSLNVNVSGDAKRNLPKSQLYNKKRANKSTRVSIAIPLVQERSYPLYCYLPIKESDTGLPFILQGDFIP</sequence>
<proteinExistence type="predicted"/>
<organism evidence="1">
    <name type="scientific">marine sediment metagenome</name>
    <dbReference type="NCBI Taxonomy" id="412755"/>
    <lineage>
        <taxon>unclassified sequences</taxon>
        <taxon>metagenomes</taxon>
        <taxon>ecological metagenomes</taxon>
    </lineage>
</organism>
<dbReference type="AlphaFoldDB" id="X1M3R5"/>
<dbReference type="SUPFAM" id="SSF55874">
    <property type="entry name" value="ATPase domain of HSP90 chaperone/DNA topoisomerase II/histidine kinase"/>
    <property type="match status" value="1"/>
</dbReference>
<protein>
    <submittedName>
        <fullName evidence="1">Uncharacterized protein</fullName>
    </submittedName>
</protein>
<dbReference type="InterPro" id="IPR052957">
    <property type="entry name" value="Auxin_embryo_med"/>
</dbReference>
<reference evidence="1" key="1">
    <citation type="journal article" date="2014" name="Front. Microbiol.">
        <title>High frequency of phylogenetically diverse reductive dehalogenase-homologous genes in deep subseafloor sedimentary metagenomes.</title>
        <authorList>
            <person name="Kawai M."/>
            <person name="Futagami T."/>
            <person name="Toyoda A."/>
            <person name="Takaki Y."/>
            <person name="Nishi S."/>
            <person name="Hori S."/>
            <person name="Arai W."/>
            <person name="Tsubouchi T."/>
            <person name="Morono Y."/>
            <person name="Uchiyama I."/>
            <person name="Ito T."/>
            <person name="Fujiyama A."/>
            <person name="Inagaki F."/>
            <person name="Takami H."/>
        </authorList>
    </citation>
    <scope>NUCLEOTIDE SEQUENCE</scope>
    <source>
        <strain evidence="1">Expedition CK06-06</strain>
    </source>
</reference>
<dbReference type="PANTHER" id="PTHR32387">
    <property type="entry name" value="WU:FJ29H11"/>
    <property type="match status" value="1"/>
</dbReference>
<feature type="non-terminal residue" evidence="1">
    <location>
        <position position="297"/>
    </location>
</feature>
<dbReference type="PANTHER" id="PTHR32387:SF0">
    <property type="entry name" value="PROTEIN NO VEIN"/>
    <property type="match status" value="1"/>
</dbReference>
<gene>
    <name evidence="1" type="ORF">S06H3_26076</name>
</gene>
<dbReference type="InterPro" id="IPR036890">
    <property type="entry name" value="HATPase_C_sf"/>
</dbReference>
<comment type="caution">
    <text evidence="1">The sequence shown here is derived from an EMBL/GenBank/DDBJ whole genome shotgun (WGS) entry which is preliminary data.</text>
</comment>
<accession>X1M3R5</accession>
<dbReference type="NCBIfam" id="NF047352">
    <property type="entry name" value="P_loop_sacsin"/>
    <property type="match status" value="1"/>
</dbReference>
<evidence type="ECO:0000313" key="1">
    <source>
        <dbReference type="EMBL" id="GAI26252.1"/>
    </source>
</evidence>
<dbReference type="EMBL" id="BARV01015047">
    <property type="protein sequence ID" value="GAI26252.1"/>
    <property type="molecule type" value="Genomic_DNA"/>
</dbReference>
<feature type="non-terminal residue" evidence="1">
    <location>
        <position position="1"/>
    </location>
</feature>